<dbReference type="Pfam" id="PF13432">
    <property type="entry name" value="TPR_16"/>
    <property type="match status" value="2"/>
</dbReference>
<keyword evidence="4" id="KW-0732">Signal</keyword>
<dbReference type="Gene3D" id="1.25.40.10">
    <property type="entry name" value="Tetratricopeptide repeat domain"/>
    <property type="match status" value="1"/>
</dbReference>
<dbReference type="SUPFAM" id="SSF54427">
    <property type="entry name" value="NTF2-like"/>
    <property type="match status" value="1"/>
</dbReference>
<dbReference type="InterPro" id="IPR011990">
    <property type="entry name" value="TPR-like_helical_dom_sf"/>
</dbReference>
<sequence length="354" mass="38132">MPQTFFRLPLARIVTLLVLCVAQPVMAASYQEAQNLLRQGQHAKALDEVNELVSANPKDRGARFLKGVILAEMNRLDEAAAVFTKLTEEAPELPEPYNNLAVIYAQQKQYDKARTALEMSIRTHPTYATAHENLGDLYTQMARQAYDRALQIDSGNANAQAKLKLLRDMMTAGNRTTTTPTTKPVVIAAASSAASVVPTPVTPPTASSSAAASAKAQPPIAAASSSVASSSAKPVAEKPAANASSEVQAALEGWAAAWSRKDVRAYLAAYGKDFQTPGGVNRKTWEAERESRIDKPGAIKVSISGLRIEVNGDKATAQFRQHYSSASLNTATPKTIVMTRQGSRWVIQQERVGR</sequence>
<feature type="domain" description="Cds6 C-terminal" evidence="5">
    <location>
        <begin position="247"/>
        <end position="350"/>
    </location>
</feature>
<protein>
    <recommendedName>
        <fullName evidence="5">Cds6 C-terminal domain-containing protein</fullName>
    </recommendedName>
</protein>
<dbReference type="SMART" id="SM00028">
    <property type="entry name" value="TPR"/>
    <property type="match status" value="4"/>
</dbReference>
<accession>A0ABP9Q944</accession>
<feature type="chain" id="PRO_5045282711" description="Cds6 C-terminal domain-containing protein" evidence="4">
    <location>
        <begin position="28"/>
        <end position="354"/>
    </location>
</feature>
<dbReference type="Gene3D" id="3.10.450.50">
    <property type="match status" value="1"/>
</dbReference>
<dbReference type="PANTHER" id="PTHR44943:SF8">
    <property type="entry name" value="TPR REPEAT-CONTAINING PROTEIN MJ0263"/>
    <property type="match status" value="1"/>
</dbReference>
<comment type="caution">
    <text evidence="6">The sequence shown here is derived from an EMBL/GenBank/DDBJ whole genome shotgun (WGS) entry which is preliminary data.</text>
</comment>
<evidence type="ECO:0000259" key="5">
    <source>
        <dbReference type="Pfam" id="PF24125"/>
    </source>
</evidence>
<evidence type="ECO:0000313" key="7">
    <source>
        <dbReference type="Proteomes" id="UP001500547"/>
    </source>
</evidence>
<reference evidence="7" key="1">
    <citation type="journal article" date="2019" name="Int. J. Syst. Evol. Microbiol.">
        <title>The Global Catalogue of Microorganisms (GCM) 10K type strain sequencing project: providing services to taxonomists for standard genome sequencing and annotation.</title>
        <authorList>
            <consortium name="The Broad Institute Genomics Platform"/>
            <consortium name="The Broad Institute Genome Sequencing Center for Infectious Disease"/>
            <person name="Wu L."/>
            <person name="Ma J."/>
        </authorList>
    </citation>
    <scope>NUCLEOTIDE SEQUENCE [LARGE SCALE GENOMIC DNA]</scope>
    <source>
        <strain evidence="7">JCM 18715</strain>
    </source>
</reference>
<evidence type="ECO:0000256" key="4">
    <source>
        <dbReference type="SAM" id="SignalP"/>
    </source>
</evidence>
<dbReference type="EMBL" id="BAABLD010000002">
    <property type="protein sequence ID" value="GAA5158851.1"/>
    <property type="molecule type" value="Genomic_DNA"/>
</dbReference>
<dbReference type="RefSeq" id="WP_345531162.1">
    <property type="nucleotide sequence ID" value="NZ_BAABLD010000002.1"/>
</dbReference>
<keyword evidence="1" id="KW-0677">Repeat</keyword>
<keyword evidence="2 3" id="KW-0802">TPR repeat</keyword>
<evidence type="ECO:0000313" key="6">
    <source>
        <dbReference type="EMBL" id="GAA5158851.1"/>
    </source>
</evidence>
<evidence type="ECO:0000256" key="2">
    <source>
        <dbReference type="ARBA" id="ARBA00022803"/>
    </source>
</evidence>
<dbReference type="Proteomes" id="UP001500547">
    <property type="component" value="Unassembled WGS sequence"/>
</dbReference>
<gene>
    <name evidence="6" type="ORF">GCM10025770_04070</name>
</gene>
<dbReference type="Pfam" id="PF24125">
    <property type="entry name" value="Cds6_C"/>
    <property type="match status" value="1"/>
</dbReference>
<organism evidence="6 7">
    <name type="scientific">Viridibacterium curvum</name>
    <dbReference type="NCBI Taxonomy" id="1101404"/>
    <lineage>
        <taxon>Bacteria</taxon>
        <taxon>Pseudomonadati</taxon>
        <taxon>Pseudomonadota</taxon>
        <taxon>Betaproteobacteria</taxon>
        <taxon>Rhodocyclales</taxon>
        <taxon>Rhodocyclaceae</taxon>
        <taxon>Viridibacterium</taxon>
    </lineage>
</organism>
<dbReference type="PROSITE" id="PS50005">
    <property type="entry name" value="TPR"/>
    <property type="match status" value="1"/>
</dbReference>
<feature type="signal peptide" evidence="4">
    <location>
        <begin position="1"/>
        <end position="27"/>
    </location>
</feature>
<keyword evidence="7" id="KW-1185">Reference proteome</keyword>
<dbReference type="InterPro" id="IPR032710">
    <property type="entry name" value="NTF2-like_dom_sf"/>
</dbReference>
<feature type="repeat" description="TPR" evidence="3">
    <location>
        <begin position="94"/>
        <end position="127"/>
    </location>
</feature>
<name>A0ABP9Q944_9RHOO</name>
<dbReference type="InterPro" id="IPR051685">
    <property type="entry name" value="Ycf3/AcsC/BcsC/TPR_MFPF"/>
</dbReference>
<evidence type="ECO:0000256" key="1">
    <source>
        <dbReference type="ARBA" id="ARBA00022737"/>
    </source>
</evidence>
<dbReference type="SUPFAM" id="SSF48452">
    <property type="entry name" value="TPR-like"/>
    <property type="match status" value="1"/>
</dbReference>
<dbReference type="PANTHER" id="PTHR44943">
    <property type="entry name" value="CELLULOSE SYNTHASE OPERON PROTEIN C"/>
    <property type="match status" value="1"/>
</dbReference>
<dbReference type="InterPro" id="IPR056203">
    <property type="entry name" value="Cds6_C"/>
</dbReference>
<dbReference type="InterPro" id="IPR019734">
    <property type="entry name" value="TPR_rpt"/>
</dbReference>
<evidence type="ECO:0000256" key="3">
    <source>
        <dbReference type="PROSITE-ProRule" id="PRU00339"/>
    </source>
</evidence>
<proteinExistence type="predicted"/>